<dbReference type="OrthoDB" id="3216131at2"/>
<dbReference type="PATRIC" id="fig|1544416.3.peg.370"/>
<comment type="caution">
    <text evidence="2">The sequence shown here is derived from an EMBL/GenBank/DDBJ whole genome shotgun (WGS) entry which is preliminary data.</text>
</comment>
<evidence type="ECO:0000313" key="3">
    <source>
        <dbReference type="Proteomes" id="UP000050517"/>
    </source>
</evidence>
<dbReference type="EMBL" id="LKST01000001">
    <property type="protein sequence ID" value="KQB85229.1"/>
    <property type="molecule type" value="Genomic_DNA"/>
</dbReference>
<dbReference type="RefSeq" id="WP_055121590.1">
    <property type="nucleotide sequence ID" value="NZ_LKST01000001.1"/>
</dbReference>
<keyword evidence="1" id="KW-0812">Transmembrane</keyword>
<organism evidence="2 3">
    <name type="scientific">Corynebacterium oculi</name>
    <dbReference type="NCBI Taxonomy" id="1544416"/>
    <lineage>
        <taxon>Bacteria</taxon>
        <taxon>Bacillati</taxon>
        <taxon>Actinomycetota</taxon>
        <taxon>Actinomycetes</taxon>
        <taxon>Mycobacteriales</taxon>
        <taxon>Corynebacteriaceae</taxon>
        <taxon>Corynebacterium</taxon>
    </lineage>
</organism>
<dbReference type="AlphaFoldDB" id="A0A0Q0YS71"/>
<accession>A0A0Q0YS71</accession>
<dbReference type="InterPro" id="IPR003425">
    <property type="entry name" value="CCB3/YggT"/>
</dbReference>
<reference evidence="2 3" key="1">
    <citation type="submission" date="2015-10" db="EMBL/GenBank/DDBJ databases">
        <title>Corynebacteirum lowii and Corynebacterium oculi species nova, derived from human clinical disease and and emended description of Corynebacterium mastiditis.</title>
        <authorList>
            <person name="Bernard K."/>
            <person name="Pacheco A.L."/>
            <person name="Mcdougall C."/>
            <person name="Burtx T."/>
            <person name="Weibe D."/>
            <person name="Tyler S."/>
            <person name="Olson A.B."/>
            <person name="Cnockaert M."/>
            <person name="Eguchi H."/>
            <person name="Kuwahara T."/>
            <person name="Nakayama-Imaohji H."/>
            <person name="Boudewijins M."/>
            <person name="Van Hoecke F."/>
            <person name="Bernier A.-M."/>
            <person name="Vandamme P."/>
        </authorList>
    </citation>
    <scope>NUCLEOTIDE SEQUENCE [LARGE SCALE GENOMIC DNA]</scope>
    <source>
        <strain evidence="2 3">NML 130210</strain>
    </source>
</reference>
<dbReference type="STRING" id="1544416.Cocul_00367"/>
<keyword evidence="1" id="KW-1133">Transmembrane helix</keyword>
<name>A0A0Q0YS71_9CORY</name>
<keyword evidence="3" id="KW-1185">Reference proteome</keyword>
<protein>
    <submittedName>
        <fullName evidence="2">YGGT family protein</fullName>
    </submittedName>
</protein>
<evidence type="ECO:0000313" key="2">
    <source>
        <dbReference type="EMBL" id="KQB85229.1"/>
    </source>
</evidence>
<dbReference type="Pfam" id="PF02325">
    <property type="entry name" value="CCB3_YggT"/>
    <property type="match status" value="1"/>
</dbReference>
<dbReference type="Proteomes" id="UP000050517">
    <property type="component" value="Unassembled WGS sequence"/>
</dbReference>
<feature type="transmembrane region" description="Helical" evidence="1">
    <location>
        <begin position="71"/>
        <end position="96"/>
    </location>
</feature>
<gene>
    <name evidence="2" type="ORF">Cocul_00367</name>
</gene>
<dbReference type="GO" id="GO:0016020">
    <property type="term" value="C:membrane"/>
    <property type="evidence" value="ECO:0007669"/>
    <property type="project" value="InterPro"/>
</dbReference>
<feature type="transmembrane region" description="Helical" evidence="1">
    <location>
        <begin position="6"/>
        <end position="25"/>
    </location>
</feature>
<keyword evidence="1" id="KW-0472">Membrane</keyword>
<proteinExistence type="predicted"/>
<sequence length="97" mass="10992">MIDLGLVLLILLRIFTLLLIVRIVVEMIQSFSRSFRPPRAFYLVAEPIFRVTDPPLKALRRVIPPLNMGGVALDISVIVLFLICSLLSQLVLVAFFR</sequence>
<evidence type="ECO:0000256" key="1">
    <source>
        <dbReference type="SAM" id="Phobius"/>
    </source>
</evidence>